<dbReference type="InterPro" id="IPR011701">
    <property type="entry name" value="MFS"/>
</dbReference>
<feature type="transmembrane region" description="Helical" evidence="6">
    <location>
        <begin position="417"/>
        <end position="435"/>
    </location>
</feature>
<evidence type="ECO:0000256" key="3">
    <source>
        <dbReference type="ARBA" id="ARBA00022692"/>
    </source>
</evidence>
<keyword evidence="2" id="KW-1003">Cell membrane</keyword>
<evidence type="ECO:0000256" key="4">
    <source>
        <dbReference type="ARBA" id="ARBA00022989"/>
    </source>
</evidence>
<keyword evidence="3 6" id="KW-0812">Transmembrane</keyword>
<dbReference type="PROSITE" id="PS50850">
    <property type="entry name" value="MFS"/>
    <property type="match status" value="1"/>
</dbReference>
<dbReference type="HOGENOM" id="CLU_001265_5_1_4"/>
<evidence type="ECO:0000256" key="6">
    <source>
        <dbReference type="SAM" id="Phobius"/>
    </source>
</evidence>
<feature type="transmembrane region" description="Helical" evidence="6">
    <location>
        <begin position="382"/>
        <end position="405"/>
    </location>
</feature>
<dbReference type="eggNOG" id="COG2271">
    <property type="taxonomic scope" value="Bacteria"/>
</dbReference>
<dbReference type="STRING" id="757424.Hsero_4462"/>
<organism evidence="8 9">
    <name type="scientific">Herbaspirillum seropedicae (strain SmR1)</name>
    <dbReference type="NCBI Taxonomy" id="757424"/>
    <lineage>
        <taxon>Bacteria</taxon>
        <taxon>Pseudomonadati</taxon>
        <taxon>Pseudomonadota</taxon>
        <taxon>Betaproteobacteria</taxon>
        <taxon>Burkholderiales</taxon>
        <taxon>Oxalobacteraceae</taxon>
        <taxon>Herbaspirillum</taxon>
    </lineage>
</organism>
<evidence type="ECO:0000313" key="8">
    <source>
        <dbReference type="EMBL" id="ADJ65928.1"/>
    </source>
</evidence>
<keyword evidence="5 6" id="KW-0472">Membrane</keyword>
<dbReference type="KEGG" id="hse:Hsero_4462"/>
<evidence type="ECO:0000256" key="2">
    <source>
        <dbReference type="ARBA" id="ARBA00022475"/>
    </source>
</evidence>
<dbReference type="InterPro" id="IPR050382">
    <property type="entry name" value="MFS_Na/Anion_cotransporter"/>
</dbReference>
<proteinExistence type="predicted"/>
<dbReference type="OrthoDB" id="9771451at2"/>
<dbReference type="Proteomes" id="UP000000329">
    <property type="component" value="Chromosome"/>
</dbReference>
<evidence type="ECO:0000313" key="9">
    <source>
        <dbReference type="Proteomes" id="UP000000329"/>
    </source>
</evidence>
<keyword evidence="9" id="KW-1185">Reference proteome</keyword>
<dbReference type="Pfam" id="PF07690">
    <property type="entry name" value="MFS_1"/>
    <property type="match status" value="1"/>
</dbReference>
<dbReference type="PANTHER" id="PTHR11662">
    <property type="entry name" value="SOLUTE CARRIER FAMILY 17"/>
    <property type="match status" value="1"/>
</dbReference>
<keyword evidence="4 6" id="KW-1133">Transmembrane helix</keyword>
<dbReference type="Gene3D" id="1.20.1250.20">
    <property type="entry name" value="MFS general substrate transporter like domains"/>
    <property type="match status" value="2"/>
</dbReference>
<accession>D8IVX0</accession>
<dbReference type="PANTHER" id="PTHR11662:SF399">
    <property type="entry name" value="FI19708P1-RELATED"/>
    <property type="match status" value="1"/>
</dbReference>
<feature type="domain" description="Major facilitator superfamily (MFS) profile" evidence="7">
    <location>
        <begin position="19"/>
        <end position="440"/>
    </location>
</feature>
<feature type="transmembrane region" description="Helical" evidence="6">
    <location>
        <begin position="147"/>
        <end position="168"/>
    </location>
</feature>
<feature type="transmembrane region" description="Helical" evidence="6">
    <location>
        <begin position="85"/>
        <end position="108"/>
    </location>
</feature>
<dbReference type="InterPro" id="IPR036259">
    <property type="entry name" value="MFS_trans_sf"/>
</dbReference>
<evidence type="ECO:0000259" key="7">
    <source>
        <dbReference type="PROSITE" id="PS50850"/>
    </source>
</evidence>
<dbReference type="PIRSF" id="PIRSF002808">
    <property type="entry name" value="Hexose_phosphate_transp"/>
    <property type="match status" value="1"/>
</dbReference>
<dbReference type="InterPro" id="IPR020846">
    <property type="entry name" value="MFS_dom"/>
</dbReference>
<reference evidence="8 9" key="1">
    <citation type="submission" date="2010-04" db="EMBL/GenBank/DDBJ databases">
        <title>The genome of Herbaspirillum seropedicae SmR1, an endophytic, nitrogen-fixing, plant-growth promoting beta-Proteobacteria.</title>
        <authorList>
            <person name="Pedrosa F.O."/>
            <person name="Monteiro R.A."/>
            <person name="Wassem R."/>
            <person name="Cruz L.M."/>
            <person name="Ayub R.A."/>
            <person name="Colauto N.B."/>
            <person name="Fernandez M.A."/>
            <person name="Fungaro M.H.P."/>
            <person name="Grisard E.C."/>
            <person name="Hungria M."/>
            <person name="Madeira H.M.F."/>
            <person name="Nodari R.O."/>
            <person name="Osaku C.A."/>
            <person name="Petzl-Erler M.L."/>
            <person name="Terenzi H."/>
            <person name="Vieira L.G.E."/>
            <person name="Almeida M.I.M."/>
            <person name="Alves L.R."/>
            <person name="Arantes O.M.N."/>
            <person name="Balsanelli E."/>
            <person name="Barcellos F.G."/>
            <person name="Baura V.A."/>
            <person name="Binde D.R."/>
            <person name="Campo R.J."/>
            <person name="Chubatsu L.S."/>
            <person name="Chueire L.M.O."/>
            <person name="Ciferri R.R."/>
            <person name="Correa L.C."/>
            <person name="da Conceicao Silva J.L."/>
            <person name="Dabul A.N.G."/>
            <person name="Dambros B.P."/>
            <person name="Faoro H."/>
            <person name="Favetti A."/>
            <person name="Friedermann G."/>
            <person name="Furlaneto M.C."/>
            <person name="Gasques L.S."/>
            <person name="Gimenes C.C.T."/>
            <person name="Gioppo N.M.R."/>
            <person name="Glienke-Blanco C."/>
            <person name="Godoy L.P."/>
            <person name="Guerra M.P."/>
            <person name="Karp S."/>
            <person name="Kava-Cordeiro V."/>
            <person name="Margarido V.P."/>
            <person name="Mathioni S.M."/>
            <person name="Menck-Soares M.A."/>
            <person name="Murace N.K."/>
            <person name="Nicolas M.F."/>
            <person name="Oliveira C.E.C."/>
            <person name="Pagnan N.A.B."/>
            <person name="Pamphile J.A."/>
            <person name="Patussi E.V."/>
            <person name="Pereira L.F.P."/>
            <person name="Pereira-Ferrari L."/>
            <person name="Pinto F.G.S."/>
            <person name="Precoma C."/>
            <person name="Prioli A.J."/>
            <person name="Prioli S.M.A.P."/>
            <person name="Raittz R.T."/>
            <person name="Ramos H.J.O."/>
            <person name="Ribeiro E.M.S.F."/>
            <person name="Rigo L.U."/>
            <person name="Rocha C.L.M.S.C."/>
            <person name="Rocha S.N."/>
            <person name="Santos K."/>
            <person name="Satori D."/>
            <person name="Silva A.G."/>
            <person name="Simao R.C.G."/>
            <person name="Soares M.A.M."/>
            <person name="Souza E.M."/>
            <person name="Steffens M.B.R."/>
            <person name="Steindel M."/>
            <person name="Tadra-Sfeir M.Z."/>
            <person name="Takahashi E.K."/>
            <person name="Torres R.A."/>
            <person name="Valle J.S."/>
            <person name="Vernal J.I."/>
            <person name="Vilas-Boas L.A."/>
            <person name="Watanabe M.A.E."/>
            <person name="Weiss V.A."/>
            <person name="Yates M.A."/>
            <person name="Souza E.M."/>
        </authorList>
    </citation>
    <scope>NUCLEOTIDE SEQUENCE [LARGE SCALE GENOMIC DNA]</scope>
    <source>
        <strain evidence="8 9">SmR1</strain>
    </source>
</reference>
<name>D8IVX0_HERSS</name>
<sequence length="441" mass="47953">MEAAAIQHTKKKTHFRWVVGALIFIVYTVAAADRANLGVALPFLRKEFVMSNTEAGALASIFLFAYSLAQLPSGLAYTRFGIPRVFSLAMLATSVFTGLIGTASSLLALKIFRFGLGLAEGPLPIGITSTINNWFPAREKGTMTGIFLAAAKFGPVLVPPVCAVIMYYWGWRHIFYFFAVPGVILSVVWLMVVKNRPSESPHVSAEELEHINDSQGAAAGQDADPAVTRDFALLDRIIRRSKVATIETTKGVFCSWNIMGAALGYFFMTAIVNVLLAWIPTYLISVKGYSIANMGMVAAAPWVGAVIGNLLGGAMTDRWLEKRRKPAMMMSAFFTTIMMVILINSPADPLLYGALLLLTGILLNIGYSTYMVYPMGMTSKKVYPMACAMVNTLGQLGGACAPLAAGFLLDSYSWNHVWIFMAVCSILCFITILTIREPVQG</sequence>
<dbReference type="GO" id="GO:0022857">
    <property type="term" value="F:transmembrane transporter activity"/>
    <property type="evidence" value="ECO:0007669"/>
    <property type="project" value="InterPro"/>
</dbReference>
<evidence type="ECO:0000256" key="1">
    <source>
        <dbReference type="ARBA" id="ARBA00004651"/>
    </source>
</evidence>
<feature type="transmembrane region" description="Helical" evidence="6">
    <location>
        <begin position="258"/>
        <end position="279"/>
    </location>
</feature>
<feature type="transmembrane region" description="Helical" evidence="6">
    <location>
        <begin position="174"/>
        <end position="193"/>
    </location>
</feature>
<dbReference type="GeneID" id="29394218"/>
<dbReference type="EMBL" id="CP002039">
    <property type="protein sequence ID" value="ADJ65928.1"/>
    <property type="molecule type" value="Genomic_DNA"/>
</dbReference>
<dbReference type="GO" id="GO:0005886">
    <property type="term" value="C:plasma membrane"/>
    <property type="evidence" value="ECO:0007669"/>
    <property type="project" value="UniProtKB-SubCell"/>
</dbReference>
<gene>
    <name evidence="8" type="ordered locus">Hsero_4462</name>
</gene>
<comment type="subcellular location">
    <subcellularLocation>
        <location evidence="1">Cell membrane</location>
        <topology evidence="1">Multi-pass membrane protein</topology>
    </subcellularLocation>
</comment>
<evidence type="ECO:0000256" key="5">
    <source>
        <dbReference type="ARBA" id="ARBA00023136"/>
    </source>
</evidence>
<dbReference type="RefSeq" id="WP_013236381.1">
    <property type="nucleotide sequence ID" value="NC_014323.1"/>
</dbReference>
<dbReference type="SUPFAM" id="SSF103473">
    <property type="entry name" value="MFS general substrate transporter"/>
    <property type="match status" value="1"/>
</dbReference>
<protein>
    <submittedName>
        <fullName evidence="8">D-glucarate permease protein</fullName>
    </submittedName>
</protein>
<feature type="transmembrane region" description="Helical" evidence="6">
    <location>
        <begin position="350"/>
        <end position="370"/>
    </location>
</feature>
<feature type="transmembrane region" description="Helical" evidence="6">
    <location>
        <begin position="55"/>
        <end position="78"/>
    </location>
</feature>
<feature type="transmembrane region" description="Helical" evidence="6">
    <location>
        <begin position="291"/>
        <end position="315"/>
    </location>
</feature>
<dbReference type="InterPro" id="IPR000849">
    <property type="entry name" value="Sugar_P_transporter"/>
</dbReference>
<dbReference type="AlphaFoldDB" id="D8IVX0"/>
<feature type="transmembrane region" description="Helical" evidence="6">
    <location>
        <begin position="327"/>
        <end position="344"/>
    </location>
</feature>
<dbReference type="CDD" id="cd17319">
    <property type="entry name" value="MFS_ExuT_GudP_like"/>
    <property type="match status" value="1"/>
</dbReference>